<dbReference type="PIRSF" id="PIRSF001589">
    <property type="entry name" value="Asn_synthetase_glu-h"/>
    <property type="match status" value="1"/>
</dbReference>
<evidence type="ECO:0000256" key="5">
    <source>
        <dbReference type="ARBA" id="ARBA00022741"/>
    </source>
</evidence>
<dbReference type="GO" id="GO:0004066">
    <property type="term" value="F:asparagine synthase (glutamine-hydrolyzing) activity"/>
    <property type="evidence" value="ECO:0007669"/>
    <property type="project" value="UniProtKB-EC"/>
</dbReference>
<dbReference type="InterPro" id="IPR006426">
    <property type="entry name" value="Asn_synth_AEB"/>
</dbReference>
<keyword evidence="3" id="KW-0436">Ligase</keyword>
<evidence type="ECO:0000256" key="8">
    <source>
        <dbReference type="ARBA" id="ARBA00022962"/>
    </source>
</evidence>
<dbReference type="EC" id="6.3.5.4" evidence="2"/>
<dbReference type="EMBL" id="MN740993">
    <property type="protein sequence ID" value="QHU21890.1"/>
    <property type="molecule type" value="Genomic_DNA"/>
</dbReference>
<dbReference type="PROSITE" id="PS51278">
    <property type="entry name" value="GATASE_TYPE_2"/>
    <property type="match status" value="1"/>
</dbReference>
<keyword evidence="6" id="KW-0067">ATP-binding</keyword>
<dbReference type="AlphaFoldDB" id="A0A6C0KZ05"/>
<dbReference type="SUPFAM" id="SSF52402">
    <property type="entry name" value="Adenine nucleotide alpha hydrolases-like"/>
    <property type="match status" value="1"/>
</dbReference>
<dbReference type="Gene3D" id="3.60.20.10">
    <property type="entry name" value="Glutamine Phosphoribosylpyrophosphate, subunit 1, domain 1"/>
    <property type="match status" value="1"/>
</dbReference>
<dbReference type="InterPro" id="IPR050795">
    <property type="entry name" value="Asn_Synthetase"/>
</dbReference>
<dbReference type="Pfam" id="PF13537">
    <property type="entry name" value="GATase_7"/>
    <property type="match status" value="1"/>
</dbReference>
<evidence type="ECO:0000256" key="7">
    <source>
        <dbReference type="ARBA" id="ARBA00022888"/>
    </source>
</evidence>
<proteinExistence type="predicted"/>
<keyword evidence="4" id="KW-0028">Amino-acid biosynthesis</keyword>
<evidence type="ECO:0000256" key="3">
    <source>
        <dbReference type="ARBA" id="ARBA00022598"/>
    </source>
</evidence>
<dbReference type="InterPro" id="IPR017932">
    <property type="entry name" value="GATase_2_dom"/>
</dbReference>
<organism evidence="12">
    <name type="scientific">viral metagenome</name>
    <dbReference type="NCBI Taxonomy" id="1070528"/>
    <lineage>
        <taxon>unclassified sequences</taxon>
        <taxon>metagenomes</taxon>
        <taxon>organismal metagenomes</taxon>
    </lineage>
</organism>
<evidence type="ECO:0000313" key="12">
    <source>
        <dbReference type="EMBL" id="QHU21890.1"/>
    </source>
</evidence>
<evidence type="ECO:0000256" key="10">
    <source>
        <dbReference type="ARBA" id="ARBA00048741"/>
    </source>
</evidence>
<dbReference type="InterPro" id="IPR001962">
    <property type="entry name" value="Asn_synthase"/>
</dbReference>
<sequence length="540" mass="60461">MCGILALLGPVETLPSTTDISGCLATLSARGPEYMATKQFNQVVLGFTRLAINGLSPLGHQPVERDGVAVICNGEIYNYKELAARWNIQLPEGCSDCEVLPYLFRQLPPTEFCRALDGVFALVALDQRNNTLTVCRDPYGVRPLYMGQGNGFQAFASEIKALTPICSRIQAFPPGSWYQFQLPTSPDSDLVMSAYGYHQIPWLKNPACEDESTAKHLLQKSFEQAVEKRLMSDRPIGALLSGGLDSSLVCAIAARYLKRYNKKLTTFSIGMAGSTDLVYARKVATAIDSIHHEIELTQEDFFAAIPAVIAAAETYDITSVRASVGNWLVGKYIRANTDIKVVFNGDGSDEIGGGYLYFHRAPSDEEFEAETERLLKDIYTFDVLRSDRGMASHGLEARTPFLDRQFVSVWRSIPTRLCRPTKTQPEKYILRAAFDITHLLPFDVLWRKKEAFSDGVSATEKPWHASINEWARQQIPNIDEELAHAVQTYPHNSPKTAEALLYRRIFDQLYPNQATVIPYMWMPKWSPETSDPSARTLSLY</sequence>
<dbReference type="InterPro" id="IPR029055">
    <property type="entry name" value="Ntn_hydrolases_N"/>
</dbReference>
<dbReference type="InterPro" id="IPR033738">
    <property type="entry name" value="AsnB_N"/>
</dbReference>
<reference evidence="12" key="1">
    <citation type="journal article" date="2020" name="Nature">
        <title>Giant virus diversity and host interactions through global metagenomics.</title>
        <authorList>
            <person name="Schulz F."/>
            <person name="Roux S."/>
            <person name="Paez-Espino D."/>
            <person name="Jungbluth S."/>
            <person name="Walsh D.A."/>
            <person name="Denef V.J."/>
            <person name="McMahon K.D."/>
            <person name="Konstantinidis K.T."/>
            <person name="Eloe-Fadrosh E.A."/>
            <person name="Kyrpides N.C."/>
            <person name="Woyke T."/>
        </authorList>
    </citation>
    <scope>NUCLEOTIDE SEQUENCE</scope>
    <source>
        <strain evidence="12">GVMAG-S-3300013286-35</strain>
    </source>
</reference>
<evidence type="ECO:0000256" key="6">
    <source>
        <dbReference type="ARBA" id="ARBA00022840"/>
    </source>
</evidence>
<evidence type="ECO:0000259" key="11">
    <source>
        <dbReference type="PROSITE" id="PS51278"/>
    </source>
</evidence>
<dbReference type="CDD" id="cd01991">
    <property type="entry name" value="Asn_synthase_B_C"/>
    <property type="match status" value="1"/>
</dbReference>
<evidence type="ECO:0000256" key="9">
    <source>
        <dbReference type="ARBA" id="ARBA00030234"/>
    </source>
</evidence>
<dbReference type="InterPro" id="IPR014729">
    <property type="entry name" value="Rossmann-like_a/b/a_fold"/>
</dbReference>
<dbReference type="GO" id="GO:0005829">
    <property type="term" value="C:cytosol"/>
    <property type="evidence" value="ECO:0007669"/>
    <property type="project" value="TreeGrafter"/>
</dbReference>
<dbReference type="NCBIfam" id="TIGR01536">
    <property type="entry name" value="asn_synth_AEB"/>
    <property type="match status" value="1"/>
</dbReference>
<dbReference type="Gene3D" id="3.40.50.620">
    <property type="entry name" value="HUPs"/>
    <property type="match status" value="1"/>
</dbReference>
<accession>A0A6C0KZ05</accession>
<dbReference type="GO" id="GO:0005524">
    <property type="term" value="F:ATP binding"/>
    <property type="evidence" value="ECO:0007669"/>
    <property type="project" value="UniProtKB-KW"/>
</dbReference>
<name>A0A6C0KZ05_9ZZZZ</name>
<keyword evidence="5" id="KW-0547">Nucleotide-binding</keyword>
<evidence type="ECO:0000256" key="1">
    <source>
        <dbReference type="ARBA" id="ARBA00005187"/>
    </source>
</evidence>
<keyword evidence="7" id="KW-0061">Asparagine biosynthesis</keyword>
<feature type="domain" description="Glutamine amidotransferase type-2" evidence="11">
    <location>
        <begin position="2"/>
        <end position="183"/>
    </location>
</feature>
<evidence type="ECO:0000256" key="2">
    <source>
        <dbReference type="ARBA" id="ARBA00012737"/>
    </source>
</evidence>
<comment type="pathway">
    <text evidence="1">Amino-acid biosynthesis; L-asparagine biosynthesis; L-asparagine from L-aspartate (L-Gln route): step 1/1.</text>
</comment>
<dbReference type="Pfam" id="PF00733">
    <property type="entry name" value="Asn_synthase"/>
    <property type="match status" value="1"/>
</dbReference>
<keyword evidence="8" id="KW-0315">Glutamine amidotransferase</keyword>
<protein>
    <recommendedName>
        <fullName evidence="2">asparagine synthase (glutamine-hydrolyzing)</fullName>
        <ecNumber evidence="2">6.3.5.4</ecNumber>
    </recommendedName>
    <alternativeName>
        <fullName evidence="9">Glutamine-dependent asparagine synthetase</fullName>
    </alternativeName>
</protein>
<dbReference type="PANTHER" id="PTHR11772:SF23">
    <property type="entry name" value="ASPARAGINE SYNTHETASE [GLUTAMINE-HYDROLYZING]"/>
    <property type="match status" value="1"/>
</dbReference>
<dbReference type="PANTHER" id="PTHR11772">
    <property type="entry name" value="ASPARAGINE SYNTHETASE"/>
    <property type="match status" value="1"/>
</dbReference>
<comment type="catalytic activity">
    <reaction evidence="10">
        <text>L-aspartate + L-glutamine + ATP + H2O = L-asparagine + L-glutamate + AMP + diphosphate + H(+)</text>
        <dbReference type="Rhea" id="RHEA:12228"/>
        <dbReference type="ChEBI" id="CHEBI:15377"/>
        <dbReference type="ChEBI" id="CHEBI:15378"/>
        <dbReference type="ChEBI" id="CHEBI:29985"/>
        <dbReference type="ChEBI" id="CHEBI:29991"/>
        <dbReference type="ChEBI" id="CHEBI:30616"/>
        <dbReference type="ChEBI" id="CHEBI:33019"/>
        <dbReference type="ChEBI" id="CHEBI:58048"/>
        <dbReference type="ChEBI" id="CHEBI:58359"/>
        <dbReference type="ChEBI" id="CHEBI:456215"/>
        <dbReference type="EC" id="6.3.5.4"/>
    </reaction>
</comment>
<dbReference type="GO" id="GO:0006529">
    <property type="term" value="P:asparagine biosynthetic process"/>
    <property type="evidence" value="ECO:0007669"/>
    <property type="project" value="UniProtKB-KW"/>
</dbReference>
<dbReference type="CDD" id="cd00712">
    <property type="entry name" value="AsnB"/>
    <property type="match status" value="1"/>
</dbReference>
<evidence type="ECO:0000256" key="4">
    <source>
        <dbReference type="ARBA" id="ARBA00022605"/>
    </source>
</evidence>
<dbReference type="SUPFAM" id="SSF56235">
    <property type="entry name" value="N-terminal nucleophile aminohydrolases (Ntn hydrolases)"/>
    <property type="match status" value="1"/>
</dbReference>